<accession>A0ABV9E4S3</accession>
<gene>
    <name evidence="2" type="ORF">ACFO4E_27315</name>
</gene>
<name>A0ABV9E4S3_9ACTN</name>
<comment type="caution">
    <text evidence="2">The sequence shown here is derived from an EMBL/GenBank/DDBJ whole genome shotgun (WGS) entry which is preliminary data.</text>
</comment>
<keyword evidence="3" id="KW-1185">Reference proteome</keyword>
<protein>
    <submittedName>
        <fullName evidence="2">ROK family protein</fullName>
    </submittedName>
</protein>
<dbReference type="InterPro" id="IPR043129">
    <property type="entry name" value="ATPase_NBD"/>
</dbReference>
<reference evidence="3" key="1">
    <citation type="journal article" date="2019" name="Int. J. Syst. Evol. Microbiol.">
        <title>The Global Catalogue of Microorganisms (GCM) 10K type strain sequencing project: providing services to taxonomists for standard genome sequencing and annotation.</title>
        <authorList>
            <consortium name="The Broad Institute Genomics Platform"/>
            <consortium name="The Broad Institute Genome Sequencing Center for Infectious Disease"/>
            <person name="Wu L."/>
            <person name="Ma J."/>
        </authorList>
    </citation>
    <scope>NUCLEOTIDE SEQUENCE [LARGE SCALE GENOMIC DNA]</scope>
    <source>
        <strain evidence="3">XZYJ18</strain>
    </source>
</reference>
<evidence type="ECO:0000313" key="3">
    <source>
        <dbReference type="Proteomes" id="UP001595923"/>
    </source>
</evidence>
<proteinExistence type="inferred from homology"/>
<dbReference type="EMBL" id="JBHSFQ010000041">
    <property type="protein sequence ID" value="MFC4565584.1"/>
    <property type="molecule type" value="Genomic_DNA"/>
</dbReference>
<organism evidence="2 3">
    <name type="scientific">Nocardiopsis mangrovi</name>
    <dbReference type="NCBI Taxonomy" id="1179818"/>
    <lineage>
        <taxon>Bacteria</taxon>
        <taxon>Bacillati</taxon>
        <taxon>Actinomycetota</taxon>
        <taxon>Actinomycetes</taxon>
        <taxon>Streptosporangiales</taxon>
        <taxon>Nocardiopsidaceae</taxon>
        <taxon>Nocardiopsis</taxon>
    </lineage>
</organism>
<dbReference type="PANTHER" id="PTHR18964:SF149">
    <property type="entry name" value="BIFUNCTIONAL UDP-N-ACETYLGLUCOSAMINE 2-EPIMERASE_N-ACETYLMANNOSAMINE KINASE"/>
    <property type="match status" value="1"/>
</dbReference>
<dbReference type="Pfam" id="PF00480">
    <property type="entry name" value="ROK"/>
    <property type="match status" value="1"/>
</dbReference>
<evidence type="ECO:0000313" key="2">
    <source>
        <dbReference type="EMBL" id="MFC4565584.1"/>
    </source>
</evidence>
<dbReference type="PANTHER" id="PTHR18964">
    <property type="entry name" value="ROK (REPRESSOR, ORF, KINASE) FAMILY"/>
    <property type="match status" value="1"/>
</dbReference>
<dbReference type="Proteomes" id="UP001595923">
    <property type="component" value="Unassembled WGS sequence"/>
</dbReference>
<dbReference type="InterPro" id="IPR000600">
    <property type="entry name" value="ROK"/>
</dbReference>
<sequence length="300" mass="29774">MSRLGIDIGGTKVALRVEGEGREPFSTSFRWPSAAPGDPRPDLAALAAAVGRLRDAWGGGIEGVGVASPATLDASGRVAAWPGRSGWVGADLRSALLALVPGAPLRCADDGDLAAVAEARAAGAADLLYVGVGTGVGGGIVLGGRPCPGARRGSFEIGHLPVDRSGPRCDCGRVGCLQAAASGPAFLRRAARLRGRDTGFAELRDSLAADRPWAVSAVAPGCDALAAAVVGVGELLRPSVAVIGGGFAAAMPELVALVDERTAALARPGHAVPEVRAAALGGWSSLHGAVQAAAADPAAD</sequence>
<evidence type="ECO:0000256" key="1">
    <source>
        <dbReference type="ARBA" id="ARBA00006479"/>
    </source>
</evidence>
<dbReference type="SUPFAM" id="SSF53067">
    <property type="entry name" value="Actin-like ATPase domain"/>
    <property type="match status" value="1"/>
</dbReference>
<comment type="similarity">
    <text evidence="1">Belongs to the ROK (NagC/XylR) family.</text>
</comment>
<dbReference type="RefSeq" id="WP_378579707.1">
    <property type="nucleotide sequence ID" value="NZ_JBHSFQ010000041.1"/>
</dbReference>
<dbReference type="Gene3D" id="3.30.420.40">
    <property type="match status" value="2"/>
</dbReference>